<keyword evidence="4" id="KW-1185">Reference proteome</keyword>
<protein>
    <submittedName>
        <fullName evidence="3">Uncharacterized protein</fullName>
    </submittedName>
</protein>
<evidence type="ECO:0000313" key="4">
    <source>
        <dbReference type="Proteomes" id="UP001293593"/>
    </source>
</evidence>
<feature type="region of interest" description="Disordered" evidence="1">
    <location>
        <begin position="108"/>
        <end position="127"/>
    </location>
</feature>
<dbReference type="Proteomes" id="UP001293593">
    <property type="component" value="Unassembled WGS sequence"/>
</dbReference>
<evidence type="ECO:0000256" key="2">
    <source>
        <dbReference type="SAM" id="Phobius"/>
    </source>
</evidence>
<evidence type="ECO:0000313" key="3">
    <source>
        <dbReference type="EMBL" id="KAK4258560.1"/>
    </source>
</evidence>
<reference evidence="3" key="1">
    <citation type="submission" date="2023-10" db="EMBL/GenBank/DDBJ databases">
        <title>Chromosome-level genome of the transformable northern wattle, Acacia crassicarpa.</title>
        <authorList>
            <person name="Massaro I."/>
            <person name="Sinha N.R."/>
            <person name="Poethig S."/>
            <person name="Leichty A.R."/>
        </authorList>
    </citation>
    <scope>NUCLEOTIDE SEQUENCE</scope>
    <source>
        <strain evidence="3">Acra3RX</strain>
        <tissue evidence="3">Leaf</tissue>
    </source>
</reference>
<gene>
    <name evidence="3" type="ORF">QN277_004998</name>
</gene>
<evidence type="ECO:0000256" key="1">
    <source>
        <dbReference type="SAM" id="MobiDB-lite"/>
    </source>
</evidence>
<keyword evidence="2" id="KW-0472">Membrane</keyword>
<dbReference type="AlphaFoldDB" id="A0AAE1JVW6"/>
<accession>A0AAE1JVW6</accession>
<feature type="transmembrane region" description="Helical" evidence="2">
    <location>
        <begin position="80"/>
        <end position="100"/>
    </location>
</feature>
<keyword evidence="2" id="KW-1133">Transmembrane helix</keyword>
<comment type="caution">
    <text evidence="3">The sequence shown here is derived from an EMBL/GenBank/DDBJ whole genome shotgun (WGS) entry which is preliminary data.</text>
</comment>
<proteinExistence type="predicted"/>
<organism evidence="3 4">
    <name type="scientific">Acacia crassicarpa</name>
    <name type="common">northern wattle</name>
    <dbReference type="NCBI Taxonomy" id="499986"/>
    <lineage>
        <taxon>Eukaryota</taxon>
        <taxon>Viridiplantae</taxon>
        <taxon>Streptophyta</taxon>
        <taxon>Embryophyta</taxon>
        <taxon>Tracheophyta</taxon>
        <taxon>Spermatophyta</taxon>
        <taxon>Magnoliopsida</taxon>
        <taxon>eudicotyledons</taxon>
        <taxon>Gunneridae</taxon>
        <taxon>Pentapetalae</taxon>
        <taxon>rosids</taxon>
        <taxon>fabids</taxon>
        <taxon>Fabales</taxon>
        <taxon>Fabaceae</taxon>
        <taxon>Caesalpinioideae</taxon>
        <taxon>mimosoid clade</taxon>
        <taxon>Acacieae</taxon>
        <taxon>Acacia</taxon>
    </lineage>
</organism>
<feature type="transmembrane region" description="Helical" evidence="2">
    <location>
        <begin position="44"/>
        <end position="68"/>
    </location>
</feature>
<dbReference type="EMBL" id="JAWXYG010000011">
    <property type="protein sequence ID" value="KAK4258560.1"/>
    <property type="molecule type" value="Genomic_DNA"/>
</dbReference>
<name>A0AAE1JVW6_9FABA</name>
<sequence>MWFLYSSSPGSREYKLRLGVNTLEEEQHLYACVNWPTWPGWPRLELTFCIGVSSFMGALISLIFLLECLPKEKMGKAKTLTVVASAMVLVLLGAFIFLFLTAKRSSKAEPIAEPKAGPPPQQHQAAN</sequence>
<keyword evidence="2" id="KW-0812">Transmembrane</keyword>